<evidence type="ECO:0000256" key="1">
    <source>
        <dbReference type="ARBA" id="ARBA00000553"/>
    </source>
</evidence>
<dbReference type="Proteomes" id="UP001157947">
    <property type="component" value="Unassembled WGS sequence"/>
</dbReference>
<dbReference type="InterPro" id="IPR011324">
    <property type="entry name" value="Cytotoxic_necrot_fac-like_cat"/>
</dbReference>
<evidence type="ECO:0000256" key="5">
    <source>
        <dbReference type="ARBA" id="ARBA00022801"/>
    </source>
</evidence>
<evidence type="ECO:0000256" key="2">
    <source>
        <dbReference type="ARBA" id="ARBA00007353"/>
    </source>
</evidence>
<dbReference type="PANTHER" id="PTHR30616">
    <property type="entry name" value="UNCHARACTERIZED PROTEIN YFIH"/>
    <property type="match status" value="1"/>
</dbReference>
<accession>A0AA46AEL3</accession>
<dbReference type="GO" id="GO:0005507">
    <property type="term" value="F:copper ion binding"/>
    <property type="evidence" value="ECO:0007669"/>
    <property type="project" value="TreeGrafter"/>
</dbReference>
<evidence type="ECO:0000313" key="10">
    <source>
        <dbReference type="EMBL" id="SMP13516.1"/>
    </source>
</evidence>
<sequence>MKRLTFGKTNIVWTEKKDGNFKIKENRINLAKKFGFDDIVVPNQKHTNIITTLENIPVESDGIFTDKKYKPIGVLTADCMPIVIFSSNEIAVIHAGWKGLFNGIIENSLNLFKEKKLKAFIGASIRSCCYEVSQDFINSLNISKKFFTISNSKIYLSLQDIAKEKLKNVEIIDTEECTKCSCNYFSYRNKDIEERILTFAWIGD</sequence>
<keyword evidence="5" id="KW-0378">Hydrolase</keyword>
<comment type="catalytic activity">
    <reaction evidence="9">
        <text>S-methyl-5'-thioadenosine + phosphate = 5-(methylsulfanyl)-alpha-D-ribose 1-phosphate + adenine</text>
        <dbReference type="Rhea" id="RHEA:11852"/>
        <dbReference type="ChEBI" id="CHEBI:16708"/>
        <dbReference type="ChEBI" id="CHEBI:17509"/>
        <dbReference type="ChEBI" id="CHEBI:43474"/>
        <dbReference type="ChEBI" id="CHEBI:58533"/>
        <dbReference type="EC" id="2.4.2.28"/>
    </reaction>
    <physiologicalReaction direction="left-to-right" evidence="9">
        <dbReference type="Rhea" id="RHEA:11853"/>
    </physiologicalReaction>
</comment>
<dbReference type="GO" id="GO:0017061">
    <property type="term" value="F:S-methyl-5-thioadenosine phosphorylase activity"/>
    <property type="evidence" value="ECO:0007669"/>
    <property type="project" value="UniProtKB-EC"/>
</dbReference>
<dbReference type="EMBL" id="FXTX01000011">
    <property type="protein sequence ID" value="SMP13516.1"/>
    <property type="molecule type" value="Genomic_DNA"/>
</dbReference>
<comment type="similarity">
    <text evidence="2">Belongs to the purine nucleoside phosphorylase YfiH/LACC1 family.</text>
</comment>
<comment type="catalytic activity">
    <reaction evidence="7">
        <text>adenosine + H2O + H(+) = inosine + NH4(+)</text>
        <dbReference type="Rhea" id="RHEA:24408"/>
        <dbReference type="ChEBI" id="CHEBI:15377"/>
        <dbReference type="ChEBI" id="CHEBI:15378"/>
        <dbReference type="ChEBI" id="CHEBI:16335"/>
        <dbReference type="ChEBI" id="CHEBI:17596"/>
        <dbReference type="ChEBI" id="CHEBI:28938"/>
        <dbReference type="EC" id="3.5.4.4"/>
    </reaction>
    <physiologicalReaction direction="left-to-right" evidence="7">
        <dbReference type="Rhea" id="RHEA:24409"/>
    </physiologicalReaction>
</comment>
<evidence type="ECO:0000256" key="8">
    <source>
        <dbReference type="ARBA" id="ARBA00048968"/>
    </source>
</evidence>
<dbReference type="InterPro" id="IPR003730">
    <property type="entry name" value="Cu_polyphenol_OxRdtase"/>
</dbReference>
<comment type="caution">
    <text evidence="10">The sequence shown here is derived from an EMBL/GenBank/DDBJ whole genome shotgun (WGS) entry which is preliminary data.</text>
</comment>
<dbReference type="CDD" id="cd16833">
    <property type="entry name" value="YfiH"/>
    <property type="match status" value="1"/>
</dbReference>
<keyword evidence="3" id="KW-0808">Transferase</keyword>
<evidence type="ECO:0000256" key="4">
    <source>
        <dbReference type="ARBA" id="ARBA00022723"/>
    </source>
</evidence>
<comment type="catalytic activity">
    <reaction evidence="1">
        <text>inosine + phosphate = alpha-D-ribose 1-phosphate + hypoxanthine</text>
        <dbReference type="Rhea" id="RHEA:27646"/>
        <dbReference type="ChEBI" id="CHEBI:17368"/>
        <dbReference type="ChEBI" id="CHEBI:17596"/>
        <dbReference type="ChEBI" id="CHEBI:43474"/>
        <dbReference type="ChEBI" id="CHEBI:57720"/>
        <dbReference type="EC" id="2.4.2.1"/>
    </reaction>
    <physiologicalReaction direction="left-to-right" evidence="1">
        <dbReference type="Rhea" id="RHEA:27647"/>
    </physiologicalReaction>
</comment>
<evidence type="ECO:0000256" key="9">
    <source>
        <dbReference type="ARBA" id="ARBA00049893"/>
    </source>
</evidence>
<protein>
    <recommendedName>
        <fullName evidence="12">Purine nucleoside phosphorylase</fullName>
    </recommendedName>
</protein>
<dbReference type="SUPFAM" id="SSF64438">
    <property type="entry name" value="CNF1/YfiH-like putative cysteine hydrolases"/>
    <property type="match status" value="1"/>
</dbReference>
<comment type="catalytic activity">
    <reaction evidence="8">
        <text>adenosine + phosphate = alpha-D-ribose 1-phosphate + adenine</text>
        <dbReference type="Rhea" id="RHEA:27642"/>
        <dbReference type="ChEBI" id="CHEBI:16335"/>
        <dbReference type="ChEBI" id="CHEBI:16708"/>
        <dbReference type="ChEBI" id="CHEBI:43474"/>
        <dbReference type="ChEBI" id="CHEBI:57720"/>
        <dbReference type="EC" id="2.4.2.1"/>
    </reaction>
    <physiologicalReaction direction="left-to-right" evidence="8">
        <dbReference type="Rhea" id="RHEA:27643"/>
    </physiologicalReaction>
</comment>
<dbReference type="Pfam" id="PF02578">
    <property type="entry name" value="Cu-oxidase_4"/>
    <property type="match status" value="1"/>
</dbReference>
<keyword evidence="4" id="KW-0479">Metal-binding</keyword>
<dbReference type="Gene3D" id="3.60.140.10">
    <property type="entry name" value="CNF1/YfiH-like putative cysteine hydrolases"/>
    <property type="match status" value="1"/>
</dbReference>
<keyword evidence="6" id="KW-0862">Zinc</keyword>
<dbReference type="PANTHER" id="PTHR30616:SF2">
    <property type="entry name" value="PURINE NUCLEOSIDE PHOSPHORYLASE LACC1"/>
    <property type="match status" value="1"/>
</dbReference>
<dbReference type="RefSeq" id="WP_265133812.1">
    <property type="nucleotide sequence ID" value="NZ_FXTX01000011.1"/>
</dbReference>
<evidence type="ECO:0008006" key="12">
    <source>
        <dbReference type="Google" id="ProtNLM"/>
    </source>
</evidence>
<gene>
    <name evidence="10" type="ORF">SAMN06264868_11110</name>
</gene>
<dbReference type="AlphaFoldDB" id="A0AA46AEL3"/>
<dbReference type="InterPro" id="IPR038371">
    <property type="entry name" value="Cu_polyphenol_OxRdtase_sf"/>
</dbReference>
<dbReference type="GO" id="GO:0016787">
    <property type="term" value="F:hydrolase activity"/>
    <property type="evidence" value="ECO:0007669"/>
    <property type="project" value="UniProtKB-KW"/>
</dbReference>
<evidence type="ECO:0000313" key="11">
    <source>
        <dbReference type="Proteomes" id="UP001157947"/>
    </source>
</evidence>
<proteinExistence type="inferred from homology"/>
<keyword evidence="11" id="KW-1185">Reference proteome</keyword>
<evidence type="ECO:0000256" key="3">
    <source>
        <dbReference type="ARBA" id="ARBA00022679"/>
    </source>
</evidence>
<evidence type="ECO:0000256" key="7">
    <source>
        <dbReference type="ARBA" id="ARBA00047989"/>
    </source>
</evidence>
<organism evidence="10 11">
    <name type="scientific">Venenivibrio stagnispumantis</name>
    <dbReference type="NCBI Taxonomy" id="407998"/>
    <lineage>
        <taxon>Bacteria</taxon>
        <taxon>Pseudomonadati</taxon>
        <taxon>Aquificota</taxon>
        <taxon>Aquificia</taxon>
        <taxon>Aquificales</taxon>
        <taxon>Hydrogenothermaceae</taxon>
        <taxon>Venenivibrio</taxon>
    </lineage>
</organism>
<name>A0AA46AEL3_9AQUI</name>
<reference evidence="10" key="1">
    <citation type="submission" date="2017-05" db="EMBL/GenBank/DDBJ databases">
        <authorList>
            <person name="Varghese N."/>
            <person name="Submissions S."/>
        </authorList>
    </citation>
    <scope>NUCLEOTIDE SEQUENCE</scope>
    <source>
        <strain evidence="10">DSM 18763</strain>
    </source>
</reference>
<evidence type="ECO:0000256" key="6">
    <source>
        <dbReference type="ARBA" id="ARBA00022833"/>
    </source>
</evidence>